<proteinExistence type="predicted"/>
<name>A0A6S6UBJ5_9GAMM</name>
<evidence type="ECO:0000313" key="1">
    <source>
        <dbReference type="EMBL" id="CAA6829199.1"/>
    </source>
</evidence>
<dbReference type="EMBL" id="CACVAT010000504">
    <property type="protein sequence ID" value="CAA6829199.1"/>
    <property type="molecule type" value="Genomic_DNA"/>
</dbReference>
<protein>
    <submittedName>
        <fullName evidence="1">Uncharacterized protein</fullName>
    </submittedName>
</protein>
<dbReference type="AlphaFoldDB" id="A0A6S6UBJ5"/>
<organism evidence="1">
    <name type="scientific">uncultured Thiotrichaceae bacterium</name>
    <dbReference type="NCBI Taxonomy" id="298394"/>
    <lineage>
        <taxon>Bacteria</taxon>
        <taxon>Pseudomonadati</taxon>
        <taxon>Pseudomonadota</taxon>
        <taxon>Gammaproteobacteria</taxon>
        <taxon>Thiotrichales</taxon>
        <taxon>Thiotrichaceae</taxon>
        <taxon>environmental samples</taxon>
    </lineage>
</organism>
<reference evidence="1" key="1">
    <citation type="submission" date="2020-01" db="EMBL/GenBank/DDBJ databases">
        <authorList>
            <person name="Meier V. D."/>
            <person name="Meier V D."/>
        </authorList>
    </citation>
    <scope>NUCLEOTIDE SEQUENCE</scope>
    <source>
        <strain evidence="1">HLG_WM_MAG_09</strain>
    </source>
</reference>
<sequence>MGLANGKIHVVINDAPILEFDRSKPVPGQQKRYLDNMDSRMENGIELNGEFIAAPNASQRSQFVASSMVNALFAENYSLAVAMCTWLAERIPELKQVQVIGDPEGEMRIDLMFDRDYQTTQAEQPIKFFNPKINNL</sequence>
<gene>
    <name evidence="1" type="ORF">HELGO_WM21690</name>
</gene>
<accession>A0A6S6UBJ5</accession>